<keyword evidence="5" id="KW-0496">Mitochondrion</keyword>
<evidence type="ECO:0000313" key="9">
    <source>
        <dbReference type="EMBL" id="KAF2266402.1"/>
    </source>
</evidence>
<keyword evidence="6" id="KW-0687">Ribonucleoprotein</keyword>
<dbReference type="AlphaFoldDB" id="A0A9P4KEI0"/>
<keyword evidence="4" id="KW-0689">Ribosomal protein</keyword>
<evidence type="ECO:0000256" key="6">
    <source>
        <dbReference type="ARBA" id="ARBA00023274"/>
    </source>
</evidence>
<organism evidence="9 10">
    <name type="scientific">Lojkania enalia</name>
    <dbReference type="NCBI Taxonomy" id="147567"/>
    <lineage>
        <taxon>Eukaryota</taxon>
        <taxon>Fungi</taxon>
        <taxon>Dikarya</taxon>
        <taxon>Ascomycota</taxon>
        <taxon>Pezizomycotina</taxon>
        <taxon>Dothideomycetes</taxon>
        <taxon>Pleosporomycetidae</taxon>
        <taxon>Pleosporales</taxon>
        <taxon>Pleosporales incertae sedis</taxon>
        <taxon>Lojkania</taxon>
    </lineage>
</organism>
<dbReference type="InterPro" id="IPR019368">
    <property type="entry name" value="Ribosomal_mS29"/>
</dbReference>
<evidence type="ECO:0000256" key="3">
    <source>
        <dbReference type="ARBA" id="ARBA00022946"/>
    </source>
</evidence>
<dbReference type="PANTHER" id="PTHR12810:SF0">
    <property type="entry name" value="SMALL RIBOSOMAL SUBUNIT PROTEIN MS29"/>
    <property type="match status" value="1"/>
</dbReference>
<comment type="caution">
    <text evidence="9">The sequence shown here is derived from an EMBL/GenBank/DDBJ whole genome shotgun (WGS) entry which is preliminary data.</text>
</comment>
<feature type="region of interest" description="Disordered" evidence="8">
    <location>
        <begin position="46"/>
        <end position="85"/>
    </location>
</feature>
<evidence type="ECO:0000256" key="4">
    <source>
        <dbReference type="ARBA" id="ARBA00022980"/>
    </source>
</evidence>
<sequence length="469" mass="51519">MSSSTCLRRFAKSSLERAVQPSIASRSLISPQASCFSTSAPRHALPTLAKASKGPPPKKGSTLILKKKKAPAKAAGRPPAPGDRKAMRKRIVLSNNNALEVAGLQDLKETDALSGISEGQVKGLPEDVVDALRAMEAFKTNQGWKLFRRPATLIRKETTELAGLLKQAEEEKKTVRRVFIGDRMSGKSTLLLQSLSMGFLRNWVVINLPEAYDIVNAHTEYKPLPGSHPTQYTQDVYTANFLSQIVKANKSILENTQITTNPSLPLPLPAKASLKQLAELGIANVETSWPVFVALWKELTQPGLPPVMLALDGLAHAMRNSEYLSAQVKPIHAHDLTIIRHFVDHLSGKATLPNGGAILAATTSSNNPRVPAFEFSMQVAEAKRYHPDNIPQWNPYKNVDQRVIECLKDVEVLKLNGLSKEEARSIMEYYAASGMLRAKVDDKFVTEKWSLAGMGNIGELERAAVRLRI</sequence>
<feature type="compositionally biased region" description="Low complexity" evidence="8">
    <location>
        <begin position="49"/>
        <end position="64"/>
    </location>
</feature>
<dbReference type="PANTHER" id="PTHR12810">
    <property type="entry name" value="MITOCHONDRIAL 28S RIBOSOMAL PROTEIN S29"/>
    <property type="match status" value="1"/>
</dbReference>
<gene>
    <name evidence="9" type="ORF">CC78DRAFT_567026</name>
</gene>
<evidence type="ECO:0000256" key="2">
    <source>
        <dbReference type="ARBA" id="ARBA00009863"/>
    </source>
</evidence>
<keyword evidence="3" id="KW-0809">Transit peptide</keyword>
<reference evidence="10" key="1">
    <citation type="journal article" date="2020" name="Stud. Mycol.">
        <title>101 Dothideomycetes genomes: A test case for predicting lifestyles and emergence of pathogens.</title>
        <authorList>
            <person name="Haridas S."/>
            <person name="Albert R."/>
            <person name="Binder M."/>
            <person name="Bloem J."/>
            <person name="LaButti K."/>
            <person name="Salamov A."/>
            <person name="Andreopoulos B."/>
            <person name="Baker S."/>
            <person name="Barry K."/>
            <person name="Bills G."/>
            <person name="Bluhm B."/>
            <person name="Cannon C."/>
            <person name="Castanera R."/>
            <person name="Culley D."/>
            <person name="Daum C."/>
            <person name="Ezra D."/>
            <person name="Gonzalez J."/>
            <person name="Henrissat B."/>
            <person name="Kuo A."/>
            <person name="Liang C."/>
            <person name="Lipzen A."/>
            <person name="Lutzoni F."/>
            <person name="Magnuson J."/>
            <person name="Mondo S."/>
            <person name="Nolan M."/>
            <person name="Ohm R."/>
            <person name="Pangilinan J."/>
            <person name="Park H.-J."/>
            <person name="Ramirez L."/>
            <person name="Alfaro M."/>
            <person name="Sun H."/>
            <person name="Tritt A."/>
            <person name="Yoshinaga Y."/>
            <person name="Zwiers L.-H."/>
            <person name="Turgeon B."/>
            <person name="Goodwin S."/>
            <person name="Spatafora J."/>
            <person name="Crous P."/>
            <person name="Grigoriev I."/>
        </authorList>
    </citation>
    <scope>NUCLEOTIDE SEQUENCE [LARGE SCALE GENOMIC DNA]</scope>
    <source>
        <strain evidence="10">CBS 304.66</strain>
    </source>
</reference>
<keyword evidence="10" id="KW-1185">Reference proteome</keyword>
<evidence type="ECO:0000256" key="5">
    <source>
        <dbReference type="ARBA" id="ARBA00023128"/>
    </source>
</evidence>
<dbReference type="Proteomes" id="UP000800093">
    <property type="component" value="Unassembled WGS sequence"/>
</dbReference>
<dbReference type="Pfam" id="PF10236">
    <property type="entry name" value="DAP3"/>
    <property type="match status" value="1"/>
</dbReference>
<evidence type="ECO:0000313" key="10">
    <source>
        <dbReference type="Proteomes" id="UP000800093"/>
    </source>
</evidence>
<evidence type="ECO:0000256" key="7">
    <source>
        <dbReference type="ARBA" id="ARBA00035140"/>
    </source>
</evidence>
<name>A0A9P4KEI0_9PLEO</name>
<dbReference type="EMBL" id="ML986599">
    <property type="protein sequence ID" value="KAF2266402.1"/>
    <property type="molecule type" value="Genomic_DNA"/>
</dbReference>
<dbReference type="OrthoDB" id="274828at2759"/>
<protein>
    <recommendedName>
        <fullName evidence="7">Small ribosomal subunit protein mS29</fullName>
    </recommendedName>
</protein>
<evidence type="ECO:0000256" key="1">
    <source>
        <dbReference type="ARBA" id="ARBA00004173"/>
    </source>
</evidence>
<comment type="subcellular location">
    <subcellularLocation>
        <location evidence="1">Mitochondrion</location>
    </subcellularLocation>
</comment>
<proteinExistence type="inferred from homology"/>
<evidence type="ECO:0000256" key="8">
    <source>
        <dbReference type="SAM" id="MobiDB-lite"/>
    </source>
</evidence>
<accession>A0A9P4KEI0</accession>
<comment type="similarity">
    <text evidence="2">Belongs to the mitochondrion-specific ribosomal protein mS29 family.</text>
</comment>
<dbReference type="GO" id="GO:0005763">
    <property type="term" value="C:mitochondrial small ribosomal subunit"/>
    <property type="evidence" value="ECO:0007669"/>
    <property type="project" value="TreeGrafter"/>
</dbReference>
<dbReference type="GO" id="GO:0003735">
    <property type="term" value="F:structural constituent of ribosome"/>
    <property type="evidence" value="ECO:0007669"/>
    <property type="project" value="TreeGrafter"/>
</dbReference>